<dbReference type="PROSITE" id="PS51779">
    <property type="entry name" value="POTRA"/>
    <property type="match status" value="3"/>
</dbReference>
<evidence type="ECO:0000256" key="3">
    <source>
        <dbReference type="ARBA" id="ARBA00022692"/>
    </source>
</evidence>
<feature type="domain" description="POTRA" evidence="8">
    <location>
        <begin position="45"/>
        <end position="119"/>
    </location>
</feature>
<keyword evidence="5" id="KW-0472">Membrane</keyword>
<sequence length="891" mass="101815">MYKKIIAVAALFCASIGILKGQSSDLTPQDTIYSPEISYAKPIHKTIASIEIEGMRSFDDFVLRNLSGLAVGDEVLIPGDAMSAAVNRIMRQGYFSNVQIIADKYVGNKVYLKIIVTERPRISKVTFSGVKKSEREDLEMKTGLREGIQMTRNNEDKVKQIVQKYFSEKGYRDASVQITQEPDLSKDGFVNVLISIEKKSKTKVNEIYFSGNKALSDHKLRMAMKNTNAKFSLRKHIRSSFLKLFSTHKFVEENYREDLVRLIEKYQEYGYRDAEILTDSVVKAPDGKRVDIYLNIDEGQKYYIKDINFVGNSQYPSEYLERVLGIKSGDVYNQRRLAKRLNEDEDAVGNLYYNNGYIFAWVDPVETNVVGDSVSLDIRIAEGKQANINKIIIKGNTVVYEDVVRRELYTKPGQLFSREDIINSIRLINQLGHFDAEKSIPRPIPNPETGTVDIEYDLVPRSSDQLELSVGWSQSGLLFRGAIKFTNFSVGNLLHPSMYKKGIIPQGDGQTLSLSAQTNGKYYQQYSVTFMDPWFGGKRPDMFSFSAFYSKTTAIDSKFYNSNAGNYYNAYYNSYYNNYNSYYNGMSNYTGDLYTQASDPDRSLQMLGTSIGYGKRLTWPDNWFQIYTSLNYTYYRLRNWSYNTFQNFHHGSANDLNLELRLSRTSIDNPIYTRSGSDFMVSVAATLPYSLWDNHDYASQNLSVSDRYRFIEYHKWKFRGRVFTPLLNPATHKYTPVLMSRVEGAVLGSYNSNKKSPFGTFYMGGDGMSSYYGGYMNETIGLRGYKNGSIAGNNYDYAYAYMRLTMELRFPILFENSFNAWLLAFAEAGNAWRTIDNYNPFNLKRSAGVGLRVTLPMVGMLGIDWGYGFDRPDNSLQRGGSNVHFVLGQEF</sequence>
<evidence type="ECO:0000313" key="10">
    <source>
        <dbReference type="Proteomes" id="UP000030146"/>
    </source>
</evidence>
<dbReference type="InterPro" id="IPR023707">
    <property type="entry name" value="OM_assembly_BamA"/>
</dbReference>
<dbReference type="AlphaFoldDB" id="A0A0A2F6R7"/>
<dbReference type="InterPro" id="IPR039910">
    <property type="entry name" value="D15-like"/>
</dbReference>
<dbReference type="Pfam" id="PF07244">
    <property type="entry name" value="POTRA"/>
    <property type="match status" value="5"/>
</dbReference>
<dbReference type="PIRSF" id="PIRSF006076">
    <property type="entry name" value="OM_assembly_OMP85"/>
    <property type="match status" value="1"/>
</dbReference>
<dbReference type="Proteomes" id="UP000030146">
    <property type="component" value="Unassembled WGS sequence"/>
</dbReference>
<dbReference type="Gene3D" id="3.10.20.310">
    <property type="entry name" value="membrane protein fhac"/>
    <property type="match status" value="5"/>
</dbReference>
<evidence type="ECO:0000256" key="2">
    <source>
        <dbReference type="ARBA" id="ARBA00022452"/>
    </source>
</evidence>
<dbReference type="EMBL" id="JRAK01000153">
    <property type="protein sequence ID" value="KGN84134.1"/>
    <property type="molecule type" value="Genomic_DNA"/>
</dbReference>
<dbReference type="PANTHER" id="PTHR12815:SF47">
    <property type="entry name" value="TRANSLOCATION AND ASSEMBLY MODULE SUBUNIT TAMA"/>
    <property type="match status" value="1"/>
</dbReference>
<evidence type="ECO:0000256" key="6">
    <source>
        <dbReference type="ARBA" id="ARBA00023237"/>
    </source>
</evidence>
<dbReference type="Gene3D" id="2.40.160.50">
    <property type="entry name" value="membrane protein fhac: a member of the omp85/tpsb transporter family"/>
    <property type="match status" value="1"/>
</dbReference>
<evidence type="ECO:0000313" key="9">
    <source>
        <dbReference type="EMBL" id="KGN84134.1"/>
    </source>
</evidence>
<reference evidence="9 10" key="1">
    <citation type="submission" date="2014-08" db="EMBL/GenBank/DDBJ databases">
        <title>Porphyromonas gulae strain:COT-052_OH3439 Genome sequencing.</title>
        <authorList>
            <person name="Wallis C."/>
            <person name="Deusch O."/>
            <person name="O'Flynn C."/>
            <person name="Davis I."/>
            <person name="Jospin G."/>
            <person name="Darling A.E."/>
            <person name="Coil D.A."/>
            <person name="Alexiev A."/>
            <person name="Horsfall A."/>
            <person name="Kirkwood N."/>
            <person name="Harris S."/>
            <person name="Eisen J.A."/>
        </authorList>
    </citation>
    <scope>NUCLEOTIDE SEQUENCE [LARGE SCALE GENOMIC DNA]</scope>
    <source>
        <strain evidence="10">COT-052 OH3439</strain>
    </source>
</reference>
<evidence type="ECO:0000256" key="5">
    <source>
        <dbReference type="ARBA" id="ARBA00023136"/>
    </source>
</evidence>
<feature type="domain" description="POTRA" evidence="8">
    <location>
        <begin position="386"/>
        <end position="461"/>
    </location>
</feature>
<accession>A0A0A2F6R7</accession>
<dbReference type="InterPro" id="IPR034746">
    <property type="entry name" value="POTRA"/>
</dbReference>
<name>A0A0A2F6R7_9PORP</name>
<keyword evidence="6" id="KW-0998">Cell outer membrane</keyword>
<evidence type="ECO:0000256" key="1">
    <source>
        <dbReference type="ARBA" id="ARBA00004370"/>
    </source>
</evidence>
<keyword evidence="4" id="KW-0732">Signal</keyword>
<keyword evidence="2" id="KW-1134">Transmembrane beta strand</keyword>
<keyword evidence="10" id="KW-1185">Reference proteome</keyword>
<gene>
    <name evidence="9" type="ORF">HR15_11255</name>
</gene>
<evidence type="ECO:0000256" key="4">
    <source>
        <dbReference type="ARBA" id="ARBA00022729"/>
    </source>
</evidence>
<proteinExistence type="predicted"/>
<evidence type="ECO:0000259" key="8">
    <source>
        <dbReference type="PROSITE" id="PS51779"/>
    </source>
</evidence>
<dbReference type="GO" id="GO:0009279">
    <property type="term" value="C:cell outer membrane"/>
    <property type="evidence" value="ECO:0007669"/>
    <property type="project" value="UniProtKB-UniRule"/>
</dbReference>
<keyword evidence="3" id="KW-0812">Transmembrane</keyword>
<comment type="subcellular location">
    <subcellularLocation>
        <location evidence="1">Membrane</location>
    </subcellularLocation>
</comment>
<dbReference type="NCBIfam" id="TIGR03303">
    <property type="entry name" value="OM_YaeT"/>
    <property type="match status" value="1"/>
</dbReference>
<dbReference type="RefSeq" id="WP_039426711.1">
    <property type="nucleotide sequence ID" value="NZ_JRAK01000153.1"/>
</dbReference>
<comment type="caution">
    <text evidence="9">The sequence shown here is derived from an EMBL/GenBank/DDBJ whole genome shotgun (WGS) entry which is preliminary data.</text>
</comment>
<dbReference type="GO" id="GO:0071709">
    <property type="term" value="P:membrane assembly"/>
    <property type="evidence" value="ECO:0007669"/>
    <property type="project" value="InterPro"/>
</dbReference>
<protein>
    <recommendedName>
        <fullName evidence="7">Outer membrane protein assembly factor BamA</fullName>
    </recommendedName>
</protein>
<organism evidence="9 10">
    <name type="scientific">Porphyromonas gulae</name>
    <dbReference type="NCBI Taxonomy" id="111105"/>
    <lineage>
        <taxon>Bacteria</taxon>
        <taxon>Pseudomonadati</taxon>
        <taxon>Bacteroidota</taxon>
        <taxon>Bacteroidia</taxon>
        <taxon>Bacteroidales</taxon>
        <taxon>Porphyromonadaceae</taxon>
        <taxon>Porphyromonas</taxon>
    </lineage>
</organism>
<evidence type="ECO:0000256" key="7">
    <source>
        <dbReference type="NCBIfam" id="TIGR03303"/>
    </source>
</evidence>
<feature type="domain" description="POTRA" evidence="8">
    <location>
        <begin position="302"/>
        <end position="383"/>
    </location>
</feature>
<dbReference type="InterPro" id="IPR010827">
    <property type="entry name" value="BamA/TamA_POTRA"/>
</dbReference>
<dbReference type="PANTHER" id="PTHR12815">
    <property type="entry name" value="SORTING AND ASSEMBLY MACHINERY SAMM50 PROTEIN FAMILY MEMBER"/>
    <property type="match status" value="1"/>
</dbReference>